<accession>A0A4C1TIN5</accession>
<evidence type="ECO:0000313" key="1">
    <source>
        <dbReference type="EMBL" id="GBP14409.1"/>
    </source>
</evidence>
<protein>
    <submittedName>
        <fullName evidence="1">Uncharacterized protein</fullName>
    </submittedName>
</protein>
<gene>
    <name evidence="1" type="ORF">EVAR_92395_1</name>
</gene>
<reference evidence="1 2" key="1">
    <citation type="journal article" date="2019" name="Commun. Biol.">
        <title>The bagworm genome reveals a unique fibroin gene that provides high tensile strength.</title>
        <authorList>
            <person name="Kono N."/>
            <person name="Nakamura H."/>
            <person name="Ohtoshi R."/>
            <person name="Tomita M."/>
            <person name="Numata K."/>
            <person name="Arakawa K."/>
        </authorList>
    </citation>
    <scope>NUCLEOTIDE SEQUENCE [LARGE SCALE GENOMIC DNA]</scope>
</reference>
<proteinExistence type="predicted"/>
<evidence type="ECO:0000313" key="2">
    <source>
        <dbReference type="Proteomes" id="UP000299102"/>
    </source>
</evidence>
<organism evidence="1 2">
    <name type="scientific">Eumeta variegata</name>
    <name type="common">Bagworm moth</name>
    <name type="synonym">Eumeta japonica</name>
    <dbReference type="NCBI Taxonomy" id="151549"/>
    <lineage>
        <taxon>Eukaryota</taxon>
        <taxon>Metazoa</taxon>
        <taxon>Ecdysozoa</taxon>
        <taxon>Arthropoda</taxon>
        <taxon>Hexapoda</taxon>
        <taxon>Insecta</taxon>
        <taxon>Pterygota</taxon>
        <taxon>Neoptera</taxon>
        <taxon>Endopterygota</taxon>
        <taxon>Lepidoptera</taxon>
        <taxon>Glossata</taxon>
        <taxon>Ditrysia</taxon>
        <taxon>Tineoidea</taxon>
        <taxon>Psychidae</taxon>
        <taxon>Oiketicinae</taxon>
        <taxon>Eumeta</taxon>
    </lineage>
</organism>
<dbReference type="EMBL" id="BGZK01000063">
    <property type="protein sequence ID" value="GBP14409.1"/>
    <property type="molecule type" value="Genomic_DNA"/>
</dbReference>
<keyword evidence="2" id="KW-1185">Reference proteome</keyword>
<dbReference type="Proteomes" id="UP000299102">
    <property type="component" value="Unassembled WGS sequence"/>
</dbReference>
<name>A0A4C1TIN5_EUMVA</name>
<sequence length="150" mass="17915">MALISPEELVVKDHVARTLGVYCGQTFEVDMLILKAHRLGRAEGIFWDERNAPRKKRFQRTRVIVWSAFVHQQWRLYLKCARALNHQFKRFQNYKIFPIMRTRAANTTCKRYELLRLTVKQKIVHRNVPSKESVLERRTCEPKIAESTRF</sequence>
<dbReference type="AlphaFoldDB" id="A0A4C1TIN5"/>
<comment type="caution">
    <text evidence="1">The sequence shown here is derived from an EMBL/GenBank/DDBJ whole genome shotgun (WGS) entry which is preliminary data.</text>
</comment>